<dbReference type="Pfam" id="PF00561">
    <property type="entry name" value="Abhydrolase_1"/>
    <property type="match status" value="1"/>
</dbReference>
<dbReference type="GO" id="GO:0016787">
    <property type="term" value="F:hydrolase activity"/>
    <property type="evidence" value="ECO:0007669"/>
    <property type="project" value="UniProtKB-KW"/>
</dbReference>
<dbReference type="PATRIC" id="fig|1424334.3.peg.1383"/>
<organism evidence="2 3">
    <name type="scientific">Advenella kashmirensis W13003</name>
    <dbReference type="NCBI Taxonomy" id="1424334"/>
    <lineage>
        <taxon>Bacteria</taxon>
        <taxon>Pseudomonadati</taxon>
        <taxon>Pseudomonadota</taxon>
        <taxon>Betaproteobacteria</taxon>
        <taxon>Burkholderiales</taxon>
        <taxon>Alcaligenaceae</taxon>
    </lineage>
</organism>
<dbReference type="PRINTS" id="PR00111">
    <property type="entry name" value="ABHYDROLASE"/>
</dbReference>
<dbReference type="Gene3D" id="3.40.50.1820">
    <property type="entry name" value="alpha/beta hydrolase"/>
    <property type="match status" value="1"/>
</dbReference>
<dbReference type="EMBL" id="AYXT01000009">
    <property type="protein sequence ID" value="ETF02590.1"/>
    <property type="molecule type" value="Genomic_DNA"/>
</dbReference>
<evidence type="ECO:0000259" key="1">
    <source>
        <dbReference type="Pfam" id="PF00561"/>
    </source>
</evidence>
<dbReference type="PANTHER" id="PTHR46438:SF11">
    <property type="entry name" value="LIPASE-RELATED"/>
    <property type="match status" value="1"/>
</dbReference>
<sequence>MAFMTTHTLPDTIHSETEFSRLLATATRKETPCGQGKLVWRIWGQGGIPVVLLHGGSGSWAHWVRNIGPLIKAGYSVYAPDLPGFGESDIAPDNFDADGQAGWVAQGIGQLLGRASYDLVGFSFGSMVATFIAVQSPAQVSRLVVIGAPALTDVPGPRPHLRNWRGLDSATERYQAHKHNLRSLMLARDESVHDDIIAQYARDAENDRIPQRRLFTTDIMRQTLPDVRCPVWGIWGAEDALYQGCEATIVPALSGAPLFQGLTRIPSAGHWVQYEAATLFNRHLLAILDTNRQSRE</sequence>
<feature type="domain" description="AB hydrolase-1" evidence="1">
    <location>
        <begin position="49"/>
        <end position="169"/>
    </location>
</feature>
<dbReference type="PRINTS" id="PR00412">
    <property type="entry name" value="EPOXHYDRLASE"/>
</dbReference>
<keyword evidence="2" id="KW-0378">Hydrolase</keyword>
<evidence type="ECO:0000313" key="2">
    <source>
        <dbReference type="EMBL" id="ETF02590.1"/>
    </source>
</evidence>
<protein>
    <submittedName>
        <fullName evidence="2">Alpha/beta hydrolase</fullName>
    </submittedName>
</protein>
<name>V8QTF8_9BURK</name>
<dbReference type="HOGENOM" id="CLU_020336_13_2_4"/>
<evidence type="ECO:0000313" key="3">
    <source>
        <dbReference type="Proteomes" id="UP000018733"/>
    </source>
</evidence>
<dbReference type="eggNOG" id="COG2267">
    <property type="taxonomic scope" value="Bacteria"/>
</dbReference>
<gene>
    <name evidence="2" type="ORF">W822_06930</name>
</gene>
<dbReference type="InterPro" id="IPR000073">
    <property type="entry name" value="AB_hydrolase_1"/>
</dbReference>
<dbReference type="SUPFAM" id="SSF53474">
    <property type="entry name" value="alpha/beta-Hydrolases"/>
    <property type="match status" value="1"/>
</dbReference>
<dbReference type="STRING" id="1424334.W822_06930"/>
<proteinExistence type="predicted"/>
<dbReference type="Proteomes" id="UP000018733">
    <property type="component" value="Unassembled WGS sequence"/>
</dbReference>
<reference evidence="2 3" key="1">
    <citation type="journal article" date="2014" name="Genome Announc.">
        <title>Draft Genome Sequence of Advenella kashmirensis Strain W13003, a Polycyclic Aromatic Hydrocarbon-Degrading Bacterium.</title>
        <authorList>
            <person name="Wang X."/>
            <person name="Jin D."/>
            <person name="Zhou L."/>
            <person name="Wu L."/>
            <person name="An W."/>
            <person name="Zhao L."/>
        </authorList>
    </citation>
    <scope>NUCLEOTIDE SEQUENCE [LARGE SCALE GENOMIC DNA]</scope>
    <source>
        <strain evidence="2 3">W13003</strain>
    </source>
</reference>
<dbReference type="OrthoDB" id="5521505at2"/>
<dbReference type="InterPro" id="IPR000639">
    <property type="entry name" value="Epox_hydrolase-like"/>
</dbReference>
<comment type="caution">
    <text evidence="2">The sequence shown here is derived from an EMBL/GenBank/DDBJ whole genome shotgun (WGS) entry which is preliminary data.</text>
</comment>
<accession>V8QTF8</accession>
<keyword evidence="3" id="KW-1185">Reference proteome</keyword>
<dbReference type="InterPro" id="IPR029058">
    <property type="entry name" value="AB_hydrolase_fold"/>
</dbReference>
<dbReference type="PANTHER" id="PTHR46438">
    <property type="entry name" value="ALPHA/BETA-HYDROLASES SUPERFAMILY PROTEIN"/>
    <property type="match status" value="1"/>
</dbReference>
<dbReference type="AlphaFoldDB" id="V8QTF8"/>